<feature type="transmembrane region" description="Helical" evidence="6">
    <location>
        <begin position="88"/>
        <end position="108"/>
    </location>
</feature>
<feature type="transmembrane region" description="Helical" evidence="6">
    <location>
        <begin position="370"/>
        <end position="398"/>
    </location>
</feature>
<evidence type="ECO:0000256" key="4">
    <source>
        <dbReference type="ARBA" id="ARBA00023136"/>
    </source>
</evidence>
<comment type="caution">
    <text evidence="7">The sequence shown here is derived from an EMBL/GenBank/DDBJ whole genome shotgun (WGS) entry which is preliminary data.</text>
</comment>
<dbReference type="Gene3D" id="1.20.1250.20">
    <property type="entry name" value="MFS general substrate transporter like domains"/>
    <property type="match status" value="1"/>
</dbReference>
<keyword evidence="3 6" id="KW-1133">Transmembrane helix</keyword>
<proteinExistence type="predicted"/>
<feature type="transmembrane region" description="Helical" evidence="6">
    <location>
        <begin position="155"/>
        <end position="175"/>
    </location>
</feature>
<feature type="transmembrane region" description="Helical" evidence="6">
    <location>
        <begin position="181"/>
        <end position="198"/>
    </location>
</feature>
<dbReference type="PANTHER" id="PTHR23502:SF38">
    <property type="entry name" value="POLYAMINE TRANSPORTER 4"/>
    <property type="match status" value="1"/>
</dbReference>
<reference evidence="7 8" key="2">
    <citation type="submission" date="2015-05" db="EMBL/GenBank/DDBJ databases">
        <authorList>
            <person name="Morales-Cruz A."/>
            <person name="Amrine K.C."/>
            <person name="Cantu D."/>
        </authorList>
    </citation>
    <scope>NUCLEOTIDE SEQUENCE [LARGE SCALE GENOMIC DNA]</scope>
    <source>
        <strain evidence="7">UCRPC4</strain>
    </source>
</reference>
<protein>
    <submittedName>
        <fullName evidence="7">Putative bicyclomycin resistance</fullName>
    </submittedName>
</protein>
<evidence type="ECO:0000256" key="5">
    <source>
        <dbReference type="SAM" id="MobiDB-lite"/>
    </source>
</evidence>
<feature type="transmembrane region" description="Helical" evidence="6">
    <location>
        <begin position="253"/>
        <end position="279"/>
    </location>
</feature>
<organism evidence="7 8">
    <name type="scientific">Phaeomoniella chlamydospora</name>
    <name type="common">Phaeoacremonium chlamydosporum</name>
    <dbReference type="NCBI Taxonomy" id="158046"/>
    <lineage>
        <taxon>Eukaryota</taxon>
        <taxon>Fungi</taxon>
        <taxon>Dikarya</taxon>
        <taxon>Ascomycota</taxon>
        <taxon>Pezizomycotina</taxon>
        <taxon>Eurotiomycetes</taxon>
        <taxon>Chaetothyriomycetidae</taxon>
        <taxon>Phaeomoniellales</taxon>
        <taxon>Phaeomoniellaceae</taxon>
        <taxon>Phaeomoniella</taxon>
    </lineage>
</organism>
<dbReference type="AlphaFoldDB" id="A0A0G2GEB9"/>
<name>A0A0G2GEB9_PHACM</name>
<dbReference type="Pfam" id="PF07690">
    <property type="entry name" value="MFS_1"/>
    <property type="match status" value="1"/>
</dbReference>
<feature type="region of interest" description="Disordered" evidence="5">
    <location>
        <begin position="1"/>
        <end position="74"/>
    </location>
</feature>
<evidence type="ECO:0000256" key="6">
    <source>
        <dbReference type="SAM" id="Phobius"/>
    </source>
</evidence>
<dbReference type="SUPFAM" id="SSF103473">
    <property type="entry name" value="MFS general substrate transporter"/>
    <property type="match status" value="1"/>
</dbReference>
<reference evidence="7 8" key="1">
    <citation type="submission" date="2015-05" db="EMBL/GenBank/DDBJ databases">
        <title>Distinctive expansion of gene families associated with plant cell wall degradation and secondary metabolism in the genomes of grapevine trunk pathogens.</title>
        <authorList>
            <person name="Lawrence D.P."/>
            <person name="Travadon R."/>
            <person name="Rolshausen P.E."/>
            <person name="Baumgartner K."/>
        </authorList>
    </citation>
    <scope>NUCLEOTIDE SEQUENCE [LARGE SCALE GENOMIC DNA]</scope>
    <source>
        <strain evidence="7">UCRPC4</strain>
    </source>
</reference>
<dbReference type="GO" id="GO:0000297">
    <property type="term" value="F:spermine transmembrane transporter activity"/>
    <property type="evidence" value="ECO:0007669"/>
    <property type="project" value="TreeGrafter"/>
</dbReference>
<dbReference type="PANTHER" id="PTHR23502">
    <property type="entry name" value="MAJOR FACILITATOR SUPERFAMILY"/>
    <property type="match status" value="1"/>
</dbReference>
<keyword evidence="8" id="KW-1185">Reference proteome</keyword>
<dbReference type="InterPro" id="IPR036259">
    <property type="entry name" value="MFS_trans_sf"/>
</dbReference>
<evidence type="ECO:0000313" key="8">
    <source>
        <dbReference type="Proteomes" id="UP000053317"/>
    </source>
</evidence>
<evidence type="ECO:0000256" key="3">
    <source>
        <dbReference type="ARBA" id="ARBA00022989"/>
    </source>
</evidence>
<feature type="compositionally biased region" description="Basic and acidic residues" evidence="5">
    <location>
        <begin position="13"/>
        <end position="25"/>
    </location>
</feature>
<keyword evidence="4 6" id="KW-0472">Membrane</keyword>
<evidence type="ECO:0000256" key="1">
    <source>
        <dbReference type="ARBA" id="ARBA00004141"/>
    </source>
</evidence>
<comment type="subcellular location">
    <subcellularLocation>
        <location evidence="1">Membrane</location>
        <topology evidence="1">Multi-pass membrane protein</topology>
    </subcellularLocation>
</comment>
<keyword evidence="2 6" id="KW-0812">Transmembrane</keyword>
<feature type="transmembrane region" description="Helical" evidence="6">
    <location>
        <begin position="120"/>
        <end position="143"/>
    </location>
</feature>
<feature type="transmembrane region" description="Helical" evidence="6">
    <location>
        <begin position="345"/>
        <end position="364"/>
    </location>
</feature>
<dbReference type="EMBL" id="LCWF01000188">
    <property type="protein sequence ID" value="KKY15365.1"/>
    <property type="molecule type" value="Genomic_DNA"/>
</dbReference>
<feature type="transmembrane region" description="Helical" evidence="6">
    <location>
        <begin position="291"/>
        <end position="311"/>
    </location>
</feature>
<dbReference type="OrthoDB" id="3936150at2759"/>
<dbReference type="Gene3D" id="1.20.1720.10">
    <property type="entry name" value="Multidrug resistance protein D"/>
    <property type="match status" value="1"/>
</dbReference>
<feature type="compositionally biased region" description="Basic and acidic residues" evidence="5">
    <location>
        <begin position="48"/>
        <end position="61"/>
    </location>
</feature>
<accession>A0A0G2GEB9</accession>
<dbReference type="Proteomes" id="UP000053317">
    <property type="component" value="Unassembled WGS sequence"/>
</dbReference>
<dbReference type="GO" id="GO:0015606">
    <property type="term" value="F:spermidine transmembrane transporter activity"/>
    <property type="evidence" value="ECO:0007669"/>
    <property type="project" value="TreeGrafter"/>
</dbReference>
<sequence>MTRHGDLIPYDGSHQESDHSSRDANGDSDINAEQFRDEAVTLNGLEKATTHHTQENRHEPATKVTTAQDWTGPDDPGNPYNWSLGKRICHTFMGGGLLFSASVGSAIYTPGVEEVSQQFHVSFTAALLPLTLYVLGLGFGPILAAPISETLGRRVVYLGTFPPAILFILGSGFAQNFGWRWTQWAHIFICVATYLVALPQSETYKKVILLHRAKALGIPPPPSNLPSSPLARLKVILTITVFRPLNMLRLEPIVLAFSIYTAFNFAILFSFFAAIPLIFEGVYGFNTGQSGLVFLSIGLGNVLALPAFIIIDRLTYRKWTLQAMAKSNNTATTSSHSHLPPESRLPASLVGSVLLPLSLFWFAWTTRPSIHWAVPLISLIPFAAGNLLVFYSCMLYMIDTYGPLSVSQ</sequence>
<evidence type="ECO:0000313" key="7">
    <source>
        <dbReference type="EMBL" id="KKY15365.1"/>
    </source>
</evidence>
<gene>
    <name evidence="7" type="ORF">UCRPC4_g06369</name>
</gene>
<evidence type="ECO:0000256" key="2">
    <source>
        <dbReference type="ARBA" id="ARBA00022692"/>
    </source>
</evidence>
<dbReference type="GO" id="GO:0005886">
    <property type="term" value="C:plasma membrane"/>
    <property type="evidence" value="ECO:0007669"/>
    <property type="project" value="TreeGrafter"/>
</dbReference>
<dbReference type="InterPro" id="IPR011701">
    <property type="entry name" value="MFS"/>
</dbReference>